<sequence length="360" mass="40485">MEEGKKTRLYERHIEFGGSIINFNGYLLPVRYTSIIEEHLAVRNAVGVFDVSHMGEFIIEGGESPAFIDWLITNRASDIPIGKVVYSPMCLETGGIVDDLLCYRIDDNKYMLVVNAANTEKDRNWIREHLKWNINFTDITDDITLIAVQGPKSRDVLRKLTNIDLENLKYYWFTTGKVAGEDILVSRTGYTGELGYELYIRSENDALKIYDAVMDAGSEYNIKPVGLGARDTLRLEKKMCLYGNDIDETTTPLEAGIGWTVKLDKDFIGREVLLKQKKEGVKRILVGFKMLGRGIPRHGYDIYIAGKKAGYVTSGTHSPSLNEPIGLGYVPIENSGIGSEIEISIRDKRVNAEIVETPFI</sequence>
<evidence type="ECO:0000256" key="1">
    <source>
        <dbReference type="ARBA" id="ARBA00008609"/>
    </source>
</evidence>
<comment type="subunit">
    <text evidence="7">The glycine cleavage system is composed of four proteins: P, T, L and H.</text>
</comment>
<dbReference type="AlphaFoldDB" id="A0A1W9RZY4"/>
<evidence type="ECO:0000256" key="8">
    <source>
        <dbReference type="PIRSR" id="PIRSR006487-1"/>
    </source>
</evidence>
<dbReference type="GO" id="GO:0005829">
    <property type="term" value="C:cytosol"/>
    <property type="evidence" value="ECO:0007669"/>
    <property type="project" value="TreeGrafter"/>
</dbReference>
<dbReference type="FunFam" id="2.40.30.110:FF:000003">
    <property type="entry name" value="Aminomethyltransferase"/>
    <property type="match status" value="1"/>
</dbReference>
<feature type="binding site" evidence="8">
    <location>
        <position position="197"/>
    </location>
    <ligand>
        <name>substrate</name>
    </ligand>
</feature>
<dbReference type="GO" id="GO:0019464">
    <property type="term" value="P:glycine decarboxylation via glycine cleavage system"/>
    <property type="evidence" value="ECO:0007669"/>
    <property type="project" value="UniProtKB-UniRule"/>
</dbReference>
<dbReference type="EC" id="2.1.2.10" evidence="2 7"/>
<feature type="domain" description="Aminomethyltransferase C-terminal" evidence="10">
    <location>
        <begin position="283"/>
        <end position="359"/>
    </location>
</feature>
<dbReference type="HAMAP" id="MF_00259">
    <property type="entry name" value="GcvT"/>
    <property type="match status" value="1"/>
</dbReference>
<dbReference type="Pfam" id="PF01571">
    <property type="entry name" value="GCV_T"/>
    <property type="match status" value="1"/>
</dbReference>
<evidence type="ECO:0000256" key="5">
    <source>
        <dbReference type="ARBA" id="ARBA00031395"/>
    </source>
</evidence>
<comment type="caution">
    <text evidence="11">The sequence shown here is derived from an EMBL/GenBank/DDBJ whole genome shotgun (WGS) entry which is preliminary data.</text>
</comment>
<dbReference type="PANTHER" id="PTHR43757:SF2">
    <property type="entry name" value="AMINOMETHYLTRANSFERASE, MITOCHONDRIAL"/>
    <property type="match status" value="1"/>
</dbReference>
<dbReference type="EMBL" id="NATQ01000101">
    <property type="protein sequence ID" value="OQX90103.1"/>
    <property type="molecule type" value="Genomic_DNA"/>
</dbReference>
<evidence type="ECO:0000313" key="11">
    <source>
        <dbReference type="EMBL" id="OQX90103.1"/>
    </source>
</evidence>
<evidence type="ECO:0000259" key="9">
    <source>
        <dbReference type="Pfam" id="PF01571"/>
    </source>
</evidence>
<accession>A0A1W9RZY4</accession>
<dbReference type="SUPFAM" id="SSF103025">
    <property type="entry name" value="Folate-binding domain"/>
    <property type="match status" value="1"/>
</dbReference>
<dbReference type="Proteomes" id="UP000192611">
    <property type="component" value="Unassembled WGS sequence"/>
</dbReference>
<dbReference type="SUPFAM" id="SSF101790">
    <property type="entry name" value="Aminomethyltransferase beta-barrel domain"/>
    <property type="match status" value="1"/>
</dbReference>
<evidence type="ECO:0000256" key="2">
    <source>
        <dbReference type="ARBA" id="ARBA00012616"/>
    </source>
</evidence>
<keyword evidence="3 7" id="KW-0032">Aminotransferase</keyword>
<dbReference type="FunFam" id="3.30.70.1400:FF:000001">
    <property type="entry name" value="Aminomethyltransferase"/>
    <property type="match status" value="1"/>
</dbReference>
<gene>
    <name evidence="7" type="primary">gcvT</name>
    <name evidence="11" type="ORF">B6D57_04825</name>
</gene>
<evidence type="ECO:0000256" key="3">
    <source>
        <dbReference type="ARBA" id="ARBA00022576"/>
    </source>
</evidence>
<evidence type="ECO:0000256" key="7">
    <source>
        <dbReference type="HAMAP-Rule" id="MF_00259"/>
    </source>
</evidence>
<dbReference type="PANTHER" id="PTHR43757">
    <property type="entry name" value="AMINOMETHYLTRANSFERASE"/>
    <property type="match status" value="1"/>
</dbReference>
<dbReference type="FunFam" id="4.10.1250.10:FF:000001">
    <property type="entry name" value="Aminomethyltransferase"/>
    <property type="match status" value="1"/>
</dbReference>
<feature type="domain" description="GCVT N-terminal" evidence="9">
    <location>
        <begin position="9"/>
        <end position="265"/>
    </location>
</feature>
<dbReference type="InterPro" id="IPR006222">
    <property type="entry name" value="GCVT_N"/>
</dbReference>
<dbReference type="Pfam" id="PF08669">
    <property type="entry name" value="GCV_T_C"/>
    <property type="match status" value="1"/>
</dbReference>
<dbReference type="InterPro" id="IPR006223">
    <property type="entry name" value="GcvT"/>
</dbReference>
<dbReference type="NCBIfam" id="NF001567">
    <property type="entry name" value="PRK00389.1"/>
    <property type="match status" value="1"/>
</dbReference>
<dbReference type="GO" id="GO:0005960">
    <property type="term" value="C:glycine cleavage complex"/>
    <property type="evidence" value="ECO:0007669"/>
    <property type="project" value="InterPro"/>
</dbReference>
<comment type="function">
    <text evidence="7">The glycine cleavage system catalyzes the degradation of glycine.</text>
</comment>
<dbReference type="InterPro" id="IPR029043">
    <property type="entry name" value="GcvT/YgfZ_C"/>
</dbReference>
<comment type="catalytic activity">
    <reaction evidence="6 7">
        <text>N(6)-[(R)-S(8)-aminomethyldihydrolipoyl]-L-lysyl-[protein] + (6S)-5,6,7,8-tetrahydrofolate = N(6)-[(R)-dihydrolipoyl]-L-lysyl-[protein] + (6R)-5,10-methylene-5,6,7,8-tetrahydrofolate + NH4(+)</text>
        <dbReference type="Rhea" id="RHEA:16945"/>
        <dbReference type="Rhea" id="RHEA-COMP:10475"/>
        <dbReference type="Rhea" id="RHEA-COMP:10492"/>
        <dbReference type="ChEBI" id="CHEBI:15636"/>
        <dbReference type="ChEBI" id="CHEBI:28938"/>
        <dbReference type="ChEBI" id="CHEBI:57453"/>
        <dbReference type="ChEBI" id="CHEBI:83100"/>
        <dbReference type="ChEBI" id="CHEBI:83143"/>
        <dbReference type="EC" id="2.1.2.10"/>
    </reaction>
</comment>
<dbReference type="InterPro" id="IPR028896">
    <property type="entry name" value="GcvT/YgfZ/DmdA"/>
</dbReference>
<dbReference type="GO" id="GO:0008483">
    <property type="term" value="F:transaminase activity"/>
    <property type="evidence" value="ECO:0007669"/>
    <property type="project" value="UniProtKB-KW"/>
</dbReference>
<dbReference type="NCBIfam" id="TIGR00528">
    <property type="entry name" value="gcvT"/>
    <property type="match status" value="1"/>
</dbReference>
<evidence type="ECO:0000256" key="6">
    <source>
        <dbReference type="ARBA" id="ARBA00047665"/>
    </source>
</evidence>
<dbReference type="Gene3D" id="3.30.1360.120">
    <property type="entry name" value="Probable tRNA modification gtpase trme, domain 1"/>
    <property type="match status" value="1"/>
</dbReference>
<keyword evidence="4 7" id="KW-0808">Transferase</keyword>
<reference evidence="12" key="1">
    <citation type="submission" date="2017-03" db="EMBL/GenBank/DDBJ databases">
        <title>Novel pathways for hydrocarbon cycling and metabolic interdependencies in hydrothermal sediment communities.</title>
        <authorList>
            <person name="Dombrowski N."/>
            <person name="Seitz K."/>
            <person name="Teske A."/>
            <person name="Baker B."/>
        </authorList>
    </citation>
    <scope>NUCLEOTIDE SEQUENCE [LARGE SCALE GENOMIC DNA]</scope>
</reference>
<dbReference type="InterPro" id="IPR013977">
    <property type="entry name" value="GcvT_C"/>
</dbReference>
<dbReference type="InterPro" id="IPR027266">
    <property type="entry name" value="TrmE/GcvT-like"/>
</dbReference>
<dbReference type="Gene3D" id="2.40.30.110">
    <property type="entry name" value="Aminomethyltransferase beta-barrel domains"/>
    <property type="match status" value="1"/>
</dbReference>
<protein>
    <recommendedName>
        <fullName evidence="2 7">Aminomethyltransferase</fullName>
        <ecNumber evidence="2 7">2.1.2.10</ecNumber>
    </recommendedName>
    <alternativeName>
        <fullName evidence="5 7">Glycine cleavage system T protein</fullName>
    </alternativeName>
</protein>
<evidence type="ECO:0000313" key="12">
    <source>
        <dbReference type="Proteomes" id="UP000192611"/>
    </source>
</evidence>
<organism evidence="11 12">
    <name type="scientific">Candidatus Coatesbacteria bacterium 4484_99</name>
    <dbReference type="NCBI Taxonomy" id="1970774"/>
    <lineage>
        <taxon>Bacteria</taxon>
        <taxon>Candidatus Coatesiibacteriota</taxon>
    </lineage>
</organism>
<proteinExistence type="inferred from homology"/>
<evidence type="ECO:0000259" key="10">
    <source>
        <dbReference type="Pfam" id="PF08669"/>
    </source>
</evidence>
<dbReference type="PIRSF" id="PIRSF006487">
    <property type="entry name" value="GcvT"/>
    <property type="match status" value="1"/>
</dbReference>
<dbReference type="Gene3D" id="3.30.70.1400">
    <property type="entry name" value="Aminomethyltransferase beta-barrel domains"/>
    <property type="match status" value="1"/>
</dbReference>
<dbReference type="Gene3D" id="4.10.1250.10">
    <property type="entry name" value="Aminomethyltransferase fragment"/>
    <property type="match status" value="1"/>
</dbReference>
<dbReference type="InterPro" id="IPR022903">
    <property type="entry name" value="GcvT_bac"/>
</dbReference>
<name>A0A1W9RZY4_9BACT</name>
<comment type="similarity">
    <text evidence="1 7">Belongs to the GcvT family.</text>
</comment>
<dbReference type="GO" id="GO:0004047">
    <property type="term" value="F:aminomethyltransferase activity"/>
    <property type="evidence" value="ECO:0007669"/>
    <property type="project" value="UniProtKB-UniRule"/>
</dbReference>
<evidence type="ECO:0000256" key="4">
    <source>
        <dbReference type="ARBA" id="ARBA00022679"/>
    </source>
</evidence>